<dbReference type="EMBL" id="CP059165">
    <property type="protein sequence ID" value="QLL05355.1"/>
    <property type="molecule type" value="Genomic_DNA"/>
</dbReference>
<evidence type="ECO:0000256" key="1">
    <source>
        <dbReference type="ARBA" id="ARBA00008645"/>
    </source>
</evidence>
<dbReference type="KEGG" id="mgor:H0P51_15870"/>
<comment type="similarity">
    <text evidence="1">Belongs to the AB hydrolase superfamily.</text>
</comment>
<dbReference type="InterPro" id="IPR029058">
    <property type="entry name" value="AB_hydrolase_fold"/>
</dbReference>
<reference evidence="4" key="2">
    <citation type="submission" date="2020-07" db="EMBL/GenBank/DDBJ databases">
        <authorList>
            <person name="Yu X."/>
        </authorList>
    </citation>
    <scope>NUCLEOTIDE SEQUENCE [LARGE SCALE GENOMIC DNA]</scope>
    <source>
        <strain evidence="4">24T</strain>
    </source>
</reference>
<keyword evidence="2 4" id="KW-0378">Hydrolase</keyword>
<gene>
    <name evidence="4" type="ORF">H0P51_15870</name>
</gene>
<dbReference type="SUPFAM" id="SSF53474">
    <property type="entry name" value="alpha/beta-Hydrolases"/>
    <property type="match status" value="1"/>
</dbReference>
<reference evidence="4" key="1">
    <citation type="submission" date="2020-07" db="EMBL/GenBank/DDBJ databases">
        <title>Description of Mycobacterium gordonae subsp. intergordonae subsp.nov. and Mycobacterium gordonae subsp. gordonae subsp. nov.</title>
        <authorList>
            <person name="Huang H."/>
        </authorList>
    </citation>
    <scope>NUCLEOTIDE SEQUENCE [LARGE SCALE GENOMIC DNA]</scope>
    <source>
        <strain evidence="4">24T</strain>
    </source>
</reference>
<name>A0A7D6HVJ1_9MYCO</name>
<dbReference type="Gene3D" id="3.40.50.1820">
    <property type="entry name" value="alpha/beta hydrolase"/>
    <property type="match status" value="1"/>
</dbReference>
<organism evidence="4 5">
    <name type="scientific">Mycobacterium vicinigordonae</name>
    <dbReference type="NCBI Taxonomy" id="1719132"/>
    <lineage>
        <taxon>Bacteria</taxon>
        <taxon>Bacillati</taxon>
        <taxon>Actinomycetota</taxon>
        <taxon>Actinomycetes</taxon>
        <taxon>Mycobacteriales</taxon>
        <taxon>Mycobacteriaceae</taxon>
        <taxon>Mycobacterium</taxon>
    </lineage>
</organism>
<dbReference type="RefSeq" id="WP_180913765.1">
    <property type="nucleotide sequence ID" value="NZ_CP059165.1"/>
</dbReference>
<evidence type="ECO:0000313" key="5">
    <source>
        <dbReference type="Proteomes" id="UP000510682"/>
    </source>
</evidence>
<dbReference type="AlphaFoldDB" id="A0A7D6HVJ1"/>
<proteinExistence type="inferred from homology"/>
<dbReference type="InterPro" id="IPR050261">
    <property type="entry name" value="FrsA_esterase"/>
</dbReference>
<evidence type="ECO:0000256" key="2">
    <source>
        <dbReference type="ARBA" id="ARBA00022801"/>
    </source>
</evidence>
<sequence length="302" mass="32435">MTRTDLTFTSGDGTCAAWYYTPAEHSADQSRPVLVMAHGLAGVKEMRLDAFAERFTAAGYACLVFDYRHFGAGSGEPRQLLDITKQLEDWRSAVSYARTLDGIDPDRVVLWGTSFGGGHVIITAAHDKRIAAAIAQCPFTDGFASAVAVPPVSSVKVTALALRDAIGSRFGRSPVMVPSYGPPGSASLMSTPDSVAGVKALIPEGQNIPGDVAARFGLDIIRHFPGRQARNVTCPIFFAICERDTVAPAKPTQKYAAEAPHGEIKLYDAGHFDIYVGEHFERNISDQLAFLKTHVPANVQPS</sequence>
<feature type="domain" description="Serine aminopeptidase S33" evidence="3">
    <location>
        <begin position="29"/>
        <end position="270"/>
    </location>
</feature>
<dbReference type="PANTHER" id="PTHR22946:SF9">
    <property type="entry name" value="POLYKETIDE TRANSFERASE AF380"/>
    <property type="match status" value="1"/>
</dbReference>
<dbReference type="InterPro" id="IPR022742">
    <property type="entry name" value="Hydrolase_4"/>
</dbReference>
<dbReference type="GO" id="GO:0052689">
    <property type="term" value="F:carboxylic ester hydrolase activity"/>
    <property type="evidence" value="ECO:0007669"/>
    <property type="project" value="UniProtKB-ARBA"/>
</dbReference>
<evidence type="ECO:0000313" key="4">
    <source>
        <dbReference type="EMBL" id="QLL05355.1"/>
    </source>
</evidence>
<evidence type="ECO:0000259" key="3">
    <source>
        <dbReference type="Pfam" id="PF12146"/>
    </source>
</evidence>
<keyword evidence="5" id="KW-1185">Reference proteome</keyword>
<protein>
    <submittedName>
        <fullName evidence="4">Alpha/beta fold hydrolase</fullName>
    </submittedName>
</protein>
<dbReference type="Proteomes" id="UP000510682">
    <property type="component" value="Chromosome"/>
</dbReference>
<dbReference type="PANTHER" id="PTHR22946">
    <property type="entry name" value="DIENELACTONE HYDROLASE DOMAIN-CONTAINING PROTEIN-RELATED"/>
    <property type="match status" value="1"/>
</dbReference>
<accession>A0A7D6HVJ1</accession>
<dbReference type="Pfam" id="PF12146">
    <property type="entry name" value="Hydrolase_4"/>
    <property type="match status" value="1"/>
</dbReference>